<evidence type="ECO:0000256" key="1">
    <source>
        <dbReference type="ARBA" id="ARBA00004651"/>
    </source>
</evidence>
<dbReference type="InterPro" id="IPR050539">
    <property type="entry name" value="ThrE_Dicarb/AminoAcid_Exp"/>
</dbReference>
<evidence type="ECO:0000256" key="6">
    <source>
        <dbReference type="ARBA" id="ARBA00034125"/>
    </source>
</evidence>
<comment type="similarity">
    <text evidence="6">Belongs to the ThrE exporter (TC 2.A.79) family.</text>
</comment>
<keyword evidence="3 7" id="KW-0812">Transmembrane</keyword>
<dbReference type="EMBL" id="BAABJJ010000028">
    <property type="protein sequence ID" value="GAA4945490.1"/>
    <property type="molecule type" value="Genomic_DNA"/>
</dbReference>
<evidence type="ECO:0000256" key="7">
    <source>
        <dbReference type="SAM" id="Phobius"/>
    </source>
</evidence>
<keyword evidence="5 7" id="KW-0472">Membrane</keyword>
<dbReference type="PANTHER" id="PTHR34390">
    <property type="entry name" value="UPF0442 PROTEIN YJJB-RELATED"/>
    <property type="match status" value="1"/>
</dbReference>
<feature type="transmembrane region" description="Helical" evidence="7">
    <location>
        <begin position="228"/>
        <end position="252"/>
    </location>
</feature>
<evidence type="ECO:0000256" key="3">
    <source>
        <dbReference type="ARBA" id="ARBA00022692"/>
    </source>
</evidence>
<comment type="caution">
    <text evidence="9">The sequence shown here is derived from an EMBL/GenBank/DDBJ whole genome shotgun (WGS) entry which is preliminary data.</text>
</comment>
<dbReference type="PANTHER" id="PTHR34390:SF2">
    <property type="entry name" value="SUCCINATE TRANSPORTER SUBUNIT YJJP-RELATED"/>
    <property type="match status" value="1"/>
</dbReference>
<accession>A0ABP9GKG7</accession>
<feature type="transmembrane region" description="Helical" evidence="7">
    <location>
        <begin position="120"/>
        <end position="138"/>
    </location>
</feature>
<comment type="subcellular location">
    <subcellularLocation>
        <location evidence="1">Cell membrane</location>
        <topology evidence="1">Multi-pass membrane protein</topology>
    </subcellularLocation>
</comment>
<dbReference type="RefSeq" id="WP_345191630.1">
    <property type="nucleotide sequence ID" value="NZ_BAABJJ010000028.1"/>
</dbReference>
<evidence type="ECO:0000256" key="4">
    <source>
        <dbReference type="ARBA" id="ARBA00022989"/>
    </source>
</evidence>
<protein>
    <submittedName>
        <fullName evidence="9">Threonine/serine exporter family protein</fullName>
    </submittedName>
</protein>
<gene>
    <name evidence="9" type="ORF">GCM10023314_18360</name>
</gene>
<feature type="transmembrane region" description="Helical" evidence="7">
    <location>
        <begin position="197"/>
        <end position="216"/>
    </location>
</feature>
<evidence type="ECO:0000313" key="9">
    <source>
        <dbReference type="EMBL" id="GAA4945490.1"/>
    </source>
</evidence>
<organism evidence="9 10">
    <name type="scientific">Algibacter agarivorans</name>
    <dbReference type="NCBI Taxonomy" id="1109741"/>
    <lineage>
        <taxon>Bacteria</taxon>
        <taxon>Pseudomonadati</taxon>
        <taxon>Bacteroidota</taxon>
        <taxon>Flavobacteriia</taxon>
        <taxon>Flavobacteriales</taxon>
        <taxon>Flavobacteriaceae</taxon>
        <taxon>Algibacter</taxon>
    </lineage>
</organism>
<dbReference type="Proteomes" id="UP001501302">
    <property type="component" value="Unassembled WGS sequence"/>
</dbReference>
<evidence type="ECO:0000313" key="10">
    <source>
        <dbReference type="Proteomes" id="UP001501302"/>
    </source>
</evidence>
<name>A0ABP9GKG7_9FLAO</name>
<evidence type="ECO:0000256" key="2">
    <source>
        <dbReference type="ARBA" id="ARBA00022475"/>
    </source>
</evidence>
<sequence length="257" mass="28562">MHNSEKFTKTANLLLEISSLLMVSGANTNRINSSIDRFSSVLNFNVHSWINQKTMIMTLTDKETNHSVTKVYNLPPHALNFQTLSEISKASWTAKSENWNLEEIITEIERIKKLKKHPKLLVLIAVGLAVAGFCNIFQGDYLNMLVAFISAFIGLFVAQQVHKLQYNMYIRIFLAALMASFIASIGIIFDIGKNPQTALATSILFLVPGVALINSFTDLLENNVLNGVARFAVGALTVLVMATALFVSMYIFSIKII</sequence>
<proteinExistence type="inferred from homology"/>
<keyword evidence="2" id="KW-1003">Cell membrane</keyword>
<evidence type="ECO:0000259" key="8">
    <source>
        <dbReference type="Pfam" id="PF06738"/>
    </source>
</evidence>
<keyword evidence="4 7" id="KW-1133">Transmembrane helix</keyword>
<keyword evidence="10" id="KW-1185">Reference proteome</keyword>
<evidence type="ECO:0000256" key="5">
    <source>
        <dbReference type="ARBA" id="ARBA00023136"/>
    </source>
</evidence>
<feature type="transmembrane region" description="Helical" evidence="7">
    <location>
        <begin position="168"/>
        <end position="191"/>
    </location>
</feature>
<feature type="transmembrane region" description="Helical" evidence="7">
    <location>
        <begin position="144"/>
        <end position="161"/>
    </location>
</feature>
<reference evidence="10" key="1">
    <citation type="journal article" date="2019" name="Int. J. Syst. Evol. Microbiol.">
        <title>The Global Catalogue of Microorganisms (GCM) 10K type strain sequencing project: providing services to taxonomists for standard genome sequencing and annotation.</title>
        <authorList>
            <consortium name="The Broad Institute Genomics Platform"/>
            <consortium name="The Broad Institute Genome Sequencing Center for Infectious Disease"/>
            <person name="Wu L."/>
            <person name="Ma J."/>
        </authorList>
    </citation>
    <scope>NUCLEOTIDE SEQUENCE [LARGE SCALE GENOMIC DNA]</scope>
    <source>
        <strain evidence="10">JCM 18285</strain>
    </source>
</reference>
<dbReference type="InterPro" id="IPR010619">
    <property type="entry name" value="ThrE-like_N"/>
</dbReference>
<feature type="domain" description="Threonine/serine exporter-like N-terminal" evidence="8">
    <location>
        <begin position="13"/>
        <end position="251"/>
    </location>
</feature>
<dbReference type="Pfam" id="PF06738">
    <property type="entry name" value="ThrE"/>
    <property type="match status" value="1"/>
</dbReference>